<feature type="region of interest" description="Disordered" evidence="3">
    <location>
        <begin position="1022"/>
        <end position="1043"/>
    </location>
</feature>
<gene>
    <name evidence="6" type="ORF">CCHL11_03750</name>
</gene>
<feature type="compositionally biased region" description="Pro residues" evidence="3">
    <location>
        <begin position="1026"/>
        <end position="1035"/>
    </location>
</feature>
<protein>
    <submittedName>
        <fullName evidence="6">Guanine nucleotide exchange factor LTE1</fullName>
    </submittedName>
</protein>
<feature type="compositionally biased region" description="Basic residues" evidence="3">
    <location>
        <begin position="1103"/>
        <end position="1114"/>
    </location>
</feature>
<dbReference type="EMBL" id="MPGH01000111">
    <property type="protein sequence ID" value="OLN86662.1"/>
    <property type="molecule type" value="Genomic_DNA"/>
</dbReference>
<dbReference type="GO" id="GO:0005085">
    <property type="term" value="F:guanyl-nucleotide exchange factor activity"/>
    <property type="evidence" value="ECO:0007669"/>
    <property type="project" value="UniProtKB-KW"/>
</dbReference>
<feature type="region of interest" description="Disordered" evidence="3">
    <location>
        <begin position="1574"/>
        <end position="1615"/>
    </location>
</feature>
<dbReference type="InterPro" id="IPR023578">
    <property type="entry name" value="Ras_GEF_dom_sf"/>
</dbReference>
<evidence type="ECO:0000256" key="1">
    <source>
        <dbReference type="ARBA" id="ARBA00022658"/>
    </source>
</evidence>
<dbReference type="Proteomes" id="UP000186583">
    <property type="component" value="Unassembled WGS sequence"/>
</dbReference>
<feature type="region of interest" description="Disordered" evidence="3">
    <location>
        <begin position="361"/>
        <end position="382"/>
    </location>
</feature>
<feature type="compositionally biased region" description="Basic residues" evidence="3">
    <location>
        <begin position="742"/>
        <end position="756"/>
    </location>
</feature>
<feature type="compositionally biased region" description="Basic and acidic residues" evidence="3">
    <location>
        <begin position="302"/>
        <end position="311"/>
    </location>
</feature>
<feature type="compositionally biased region" description="Basic and acidic residues" evidence="3">
    <location>
        <begin position="762"/>
        <end position="771"/>
    </location>
</feature>
<feature type="compositionally biased region" description="Basic and acidic residues" evidence="3">
    <location>
        <begin position="1451"/>
        <end position="1463"/>
    </location>
</feature>
<feature type="compositionally biased region" description="Polar residues" evidence="3">
    <location>
        <begin position="1"/>
        <end position="10"/>
    </location>
</feature>
<feature type="region of interest" description="Disordered" evidence="3">
    <location>
        <begin position="1070"/>
        <end position="1116"/>
    </location>
</feature>
<dbReference type="Pfam" id="PF00618">
    <property type="entry name" value="RasGEF_N"/>
    <property type="match status" value="1"/>
</dbReference>
<keyword evidence="1 2" id="KW-0344">Guanine-nucleotide releasing factor</keyword>
<dbReference type="PROSITE" id="PS50212">
    <property type="entry name" value="RASGEF_NTER"/>
    <property type="match status" value="1"/>
</dbReference>
<feature type="region of interest" description="Disordered" evidence="3">
    <location>
        <begin position="224"/>
        <end position="311"/>
    </location>
</feature>
<sequence length="1879" mass="206766">MEATEPQSSHDGLGFSVRSSQQSPRSPLSPRAPIARDPRIGRPPKFGSGGKESLGTTTIGAAAGAGAGVGGKRTTKMRPPGPSITKPLVPAAERTSEERNQIPVRRMRADSTTDDKFDITPDGGSAGREGRQFTVANVGNNGRIYLRWAPALSRPFAVTVDLALPTWPGMMRPHRNLDVLPESELTEDRPTVRPANQRYPQPNFVFPITPPGTAGLDVLADKPQQEDASDLHLSQWTASPPTPATPATAATPRTARNQNYFPGHTARPSQHRRAHSDSTVHDGTTNRDSEAEGFKIVISKPGAEKRPKTMEDLNAPQIPLLDIEIPSWKLGNPRFTARGTAFFRGSSYAPTEEFPRSSNVSFLHKSQTDEPTPKIPESIASKKPSPISIPQIRLTPLEPPDAFSPAPMTTPRLPTVRSTYMSTHPVIEPAMFDALTFKPTCDDRSIVRYSPTTGAVTAATPPRLVAEFTSPSFLDYELISDFFLTYRSFLEPGDLLKMLMARLRWALGRNDETGMVVRVRTFVAMRHWILNYFMDDFVVEYGLRVAFCTLLNDMVEELSTDPRYRKVQLKILAELKKCWRRVCAQFWDGPEFEPSLGPNVPIAPGGIAGHRNASLDPSFWEREDAAPQLDGLFASIPEDKEQTSFYADVSRAGHVGGDSEAMIDRPSTPENRHVEEVERRQAASPTSIASMDIVSCSFPGKATRTAQHGNYTLGAHPVAPASSIYATAGPVATTPRALMGKRVRPSHGQGHGHKRNGSLTDSLREKEHTTEKPGFQDTDILMSLPFAGSLVRGNLMPPGQPYVEIMSPSLAGEFQRHTTIFQVPPEHRSAASAMSGQGMKKLIGSVRRALSTRGQSVSPTQGNFINISPLGPRGATINRLPGTAIVPQARPQQNGSRPPVRIDLLGAQVVEDFKKAVREDAAVEATVEAESRGYLNPTRYAMHDSVPEEEEGHDNSVAHMVSSYGSSAEDNSFRPFSDMAITTGSKSIVIVDDTMPFSLPAMHGALPANDSVEAFADAFLPTVADPTPPNTPPGDPTGTPRRSSYLLNQHVMRPSISVDPLPPFVPDLATLIDGRSTRPSMDTDRPLSEYADPTSSRPTLTRSVRRHVRQKSSRTNRSLISDVLRRRTASFGSALDPRSTVRSFDATTCSEGSVADDDEAGPVPQPLRILRRRPGGDLRAVTNVKALDGIPLRKSRSAGSLTTYSESMRSSYLQSPDHETSAFVDVVSSEFSHRDDADTFSLGAMAEPSSKRQVSLFSTHSSKPIMRPSFEAEAQKLAQIPDDLDDDGGVESALLKLEGRYEKKSFKLSMEPTNTPLPDRASRRVIKDEDEGGKQGRREHRHLHVLPGDAIAVHQQIEASEAHSSFLEIPQRPPTEVVSFLSDNSRVSYCSIPLLERGLTDDGRSKTATREWTNLSILQGPEDDSSPEETPRPVDEALGSAPGSNPSSFEFIRKTESMERMKSGDTMPPPSEQSFLDDDSDGEVGEELHSDLSSELSAEVAEPDEFAINQTQPLPRRRSESILEFGPRPLRASTISPSDSRDPPSPPMTLVQALRMSPETAMVPELHEHQIYEQKPLPPTPGTTPTAAHHPNSPSDTNGTRDALRDQPKLPDSERESSLRFSVHLPFILAFDSEILAQQFTLIEKDALNEIDWKELIDMGWKNAANNDSRSWVDFLRNTDAHGVEVVIARFNIMVKWACSEIVLTQNIEERARCIIKFIHIAAHCRRYRNFATMSQIAIALTSIEISRLASTWAMVPSYDMQTLQDLEALISPTRNFYSLRAEMESGSDTGCIPFVVIYTHDLIFNAQRPSEIASSPTTAPLVNFERCRYAATIVKTLLRLLEASTLYQFQPVEGITERCLWMSALSDEEIRKHSHRLE</sequence>
<feature type="domain" description="Ras-GEF" evidence="4">
    <location>
        <begin position="1632"/>
        <end position="1875"/>
    </location>
</feature>
<dbReference type="InterPro" id="IPR008937">
    <property type="entry name" value="Ras-like_GEF"/>
</dbReference>
<dbReference type="InterPro" id="IPR000651">
    <property type="entry name" value="Ras-like_Gua-exchang_fac_N"/>
</dbReference>
<feature type="region of interest" description="Disordered" evidence="3">
    <location>
        <begin position="742"/>
        <end position="776"/>
    </location>
</feature>
<feature type="compositionally biased region" description="Polar residues" evidence="3">
    <location>
        <begin position="1093"/>
        <end position="1102"/>
    </location>
</feature>
<evidence type="ECO:0000256" key="2">
    <source>
        <dbReference type="PROSITE-ProRule" id="PRU00168"/>
    </source>
</evidence>
<dbReference type="CDD" id="cd06224">
    <property type="entry name" value="REM"/>
    <property type="match status" value="1"/>
</dbReference>
<dbReference type="SMART" id="SM00229">
    <property type="entry name" value="RasGEFN"/>
    <property type="match status" value="1"/>
</dbReference>
<dbReference type="Pfam" id="PF00617">
    <property type="entry name" value="RasGEF"/>
    <property type="match status" value="1"/>
</dbReference>
<accession>A0A1Q8RQT1</accession>
<feature type="region of interest" description="Disordered" evidence="3">
    <location>
        <begin position="656"/>
        <end position="686"/>
    </location>
</feature>
<feature type="compositionally biased region" description="Basic and acidic residues" evidence="3">
    <location>
        <begin position="275"/>
        <end position="293"/>
    </location>
</feature>
<dbReference type="Gene3D" id="1.20.870.10">
    <property type="entry name" value="Son of sevenless (SoS) protein Chain: S domain 1"/>
    <property type="match status" value="1"/>
</dbReference>
<dbReference type="STRING" id="708187.A0A1Q8RQT1"/>
<dbReference type="InterPro" id="IPR036964">
    <property type="entry name" value="RASGEF_cat_dom_sf"/>
</dbReference>
<name>A0A1Q8RQT1_9PEZI</name>
<feature type="region of interest" description="Disordered" evidence="3">
    <location>
        <begin position="1"/>
        <end position="99"/>
    </location>
</feature>
<evidence type="ECO:0000313" key="7">
    <source>
        <dbReference type="Proteomes" id="UP000186583"/>
    </source>
</evidence>
<feature type="region of interest" description="Disordered" evidence="3">
    <location>
        <begin position="1412"/>
        <end position="1550"/>
    </location>
</feature>
<evidence type="ECO:0000313" key="6">
    <source>
        <dbReference type="EMBL" id="OLN86662.1"/>
    </source>
</evidence>
<dbReference type="OrthoDB" id="10254377at2759"/>
<evidence type="ECO:0000259" key="5">
    <source>
        <dbReference type="PROSITE" id="PS50212"/>
    </source>
</evidence>
<reference evidence="6 7" key="1">
    <citation type="submission" date="2016-11" db="EMBL/GenBank/DDBJ databases">
        <title>Draft Genome Assembly of Colletotrichum chlorophyti a pathogen of herbaceous plants.</title>
        <authorList>
            <person name="Gan P."/>
            <person name="Narusaka M."/>
            <person name="Tsushima A."/>
            <person name="Narusaka Y."/>
            <person name="Takano Y."/>
            <person name="Shirasu K."/>
        </authorList>
    </citation>
    <scope>NUCLEOTIDE SEQUENCE [LARGE SCALE GENOMIC DNA]</scope>
    <source>
        <strain evidence="6 7">NTL11</strain>
    </source>
</reference>
<dbReference type="PROSITE" id="PS50009">
    <property type="entry name" value="RASGEF_CAT"/>
    <property type="match status" value="1"/>
</dbReference>
<feature type="compositionally biased region" description="Basic and acidic residues" evidence="3">
    <location>
        <begin position="1602"/>
        <end position="1615"/>
    </location>
</feature>
<evidence type="ECO:0000256" key="3">
    <source>
        <dbReference type="SAM" id="MobiDB-lite"/>
    </source>
</evidence>
<keyword evidence="7" id="KW-1185">Reference proteome</keyword>
<feature type="compositionally biased region" description="Basic and acidic residues" evidence="3">
    <location>
        <begin position="670"/>
        <end position="681"/>
    </location>
</feature>
<feature type="region of interest" description="Disordered" evidence="3">
    <location>
        <begin position="1310"/>
        <end position="1342"/>
    </location>
</feature>
<dbReference type="GO" id="GO:0007265">
    <property type="term" value="P:Ras protein signal transduction"/>
    <property type="evidence" value="ECO:0007669"/>
    <property type="project" value="TreeGrafter"/>
</dbReference>
<evidence type="ECO:0000259" key="4">
    <source>
        <dbReference type="PROSITE" id="PS50009"/>
    </source>
</evidence>
<feature type="domain" description="N-terminal Ras-GEF" evidence="5">
    <location>
        <begin position="452"/>
        <end position="579"/>
    </location>
</feature>
<dbReference type="Gene3D" id="1.10.840.10">
    <property type="entry name" value="Ras guanine-nucleotide exchange factors catalytic domain"/>
    <property type="match status" value="1"/>
</dbReference>
<dbReference type="InterPro" id="IPR001895">
    <property type="entry name" value="RASGEF_cat_dom"/>
</dbReference>
<feature type="compositionally biased region" description="Low complexity" evidence="3">
    <location>
        <begin position="16"/>
        <end position="33"/>
    </location>
</feature>
<dbReference type="GO" id="GO:0005886">
    <property type="term" value="C:plasma membrane"/>
    <property type="evidence" value="ECO:0007669"/>
    <property type="project" value="TreeGrafter"/>
</dbReference>
<dbReference type="PANTHER" id="PTHR23113">
    <property type="entry name" value="GUANINE NUCLEOTIDE EXCHANGE FACTOR"/>
    <property type="match status" value="1"/>
</dbReference>
<feature type="compositionally biased region" description="Basic and acidic residues" evidence="3">
    <location>
        <begin position="1320"/>
        <end position="1336"/>
    </location>
</feature>
<organism evidence="6 7">
    <name type="scientific">Colletotrichum chlorophyti</name>
    <dbReference type="NCBI Taxonomy" id="708187"/>
    <lineage>
        <taxon>Eukaryota</taxon>
        <taxon>Fungi</taxon>
        <taxon>Dikarya</taxon>
        <taxon>Ascomycota</taxon>
        <taxon>Pezizomycotina</taxon>
        <taxon>Sordariomycetes</taxon>
        <taxon>Hypocreomycetidae</taxon>
        <taxon>Glomerellales</taxon>
        <taxon>Glomerellaceae</taxon>
        <taxon>Colletotrichum</taxon>
    </lineage>
</organism>
<comment type="caution">
    <text evidence="6">The sequence shown here is derived from an EMBL/GenBank/DDBJ whole genome shotgun (WGS) entry which is preliminary data.</text>
</comment>
<feature type="compositionally biased region" description="Acidic residues" evidence="3">
    <location>
        <begin position="1475"/>
        <end position="1485"/>
    </location>
</feature>
<feature type="compositionally biased region" description="Low complexity" evidence="3">
    <location>
        <begin position="245"/>
        <end position="256"/>
    </location>
</feature>
<feature type="region of interest" description="Disordered" evidence="3">
    <location>
        <begin position="184"/>
        <end position="203"/>
    </location>
</feature>
<dbReference type="SUPFAM" id="SSF48366">
    <property type="entry name" value="Ras GEF"/>
    <property type="match status" value="1"/>
</dbReference>
<dbReference type="SMART" id="SM00147">
    <property type="entry name" value="RasGEF"/>
    <property type="match status" value="1"/>
</dbReference>
<proteinExistence type="predicted"/>
<dbReference type="PANTHER" id="PTHR23113:SF363">
    <property type="entry name" value="PROTEIN SON OF SEVENLESS"/>
    <property type="match status" value="1"/>
</dbReference>